<reference evidence="3" key="1">
    <citation type="submission" date="2022-01" db="EMBL/GenBank/DDBJ databases">
        <title>Genome Sequence Resource for Two Populations of Ditylenchus destructor, the Migratory Endoparasitic Phytonematode.</title>
        <authorList>
            <person name="Zhang H."/>
            <person name="Lin R."/>
            <person name="Xie B."/>
        </authorList>
    </citation>
    <scope>NUCLEOTIDE SEQUENCE</scope>
    <source>
        <strain evidence="3">BazhouSP</strain>
    </source>
</reference>
<dbReference type="EMBL" id="JAKKPZ010000083">
    <property type="protein sequence ID" value="KAI1703392.1"/>
    <property type="molecule type" value="Genomic_DNA"/>
</dbReference>
<accession>A0AAD4MT56</accession>
<keyword evidence="2" id="KW-1133">Transmembrane helix</keyword>
<comment type="caution">
    <text evidence="3">The sequence shown here is derived from an EMBL/GenBank/DDBJ whole genome shotgun (WGS) entry which is preliminary data.</text>
</comment>
<name>A0AAD4MT56_9BILA</name>
<keyword evidence="2" id="KW-0812">Transmembrane</keyword>
<evidence type="ECO:0000256" key="2">
    <source>
        <dbReference type="SAM" id="Phobius"/>
    </source>
</evidence>
<keyword evidence="2" id="KW-0472">Membrane</keyword>
<feature type="region of interest" description="Disordered" evidence="1">
    <location>
        <begin position="211"/>
        <end position="235"/>
    </location>
</feature>
<proteinExistence type="predicted"/>
<keyword evidence="3" id="KW-0640">Prion</keyword>
<evidence type="ECO:0000313" key="4">
    <source>
        <dbReference type="Proteomes" id="UP001201812"/>
    </source>
</evidence>
<feature type="transmembrane region" description="Helical" evidence="2">
    <location>
        <begin position="12"/>
        <end position="30"/>
    </location>
</feature>
<keyword evidence="3" id="KW-0034">Amyloid</keyword>
<sequence>MSLRISWRWEYIALNLLILVLQFCSSIWIGEEYWTQVHYNGEVERPRSVADFLPFGVDNAFIAYWISLDKRDSEDGHYEAFGHAFLKSSDSGTSSQVCATFIDIKRRRRELCGGFRVLSRKKGSNSGNPFTFVNSAIANPDRAVDYLDVHVSRIRTEVGQVMFGGANIQERAAYGVNPNVDPVLISFATDRAAYVERVEILEVQNVSPLPNLPVPAPFRPESPPSRRETSKNTPKPAVIIEPSTVRLAEVTESPTPEELVFSLVPDTTLTTTVEESTMSPSTSQPVFAPIVDQPGDSEPPPQLVWRRTAPPDPMRVQAVSTTTDPSGVILPMPEDEEPNDFFAQENTKERLRKLMLRRQRRRQLQKLRLMKKFKRSGNKNQLS</sequence>
<dbReference type="AlphaFoldDB" id="A0AAD4MT56"/>
<keyword evidence="4" id="KW-1185">Reference proteome</keyword>
<evidence type="ECO:0000313" key="3">
    <source>
        <dbReference type="EMBL" id="KAI1703392.1"/>
    </source>
</evidence>
<protein>
    <submittedName>
        <fullName evidence="3">Prion-like-(Q/N-rich)-domain-bearing protein</fullName>
    </submittedName>
</protein>
<organism evidence="3 4">
    <name type="scientific">Ditylenchus destructor</name>
    <dbReference type="NCBI Taxonomy" id="166010"/>
    <lineage>
        <taxon>Eukaryota</taxon>
        <taxon>Metazoa</taxon>
        <taxon>Ecdysozoa</taxon>
        <taxon>Nematoda</taxon>
        <taxon>Chromadorea</taxon>
        <taxon>Rhabditida</taxon>
        <taxon>Tylenchina</taxon>
        <taxon>Tylenchomorpha</taxon>
        <taxon>Sphaerularioidea</taxon>
        <taxon>Anguinidae</taxon>
        <taxon>Anguininae</taxon>
        <taxon>Ditylenchus</taxon>
    </lineage>
</organism>
<feature type="compositionally biased region" description="Pro residues" evidence="1">
    <location>
        <begin position="211"/>
        <end position="223"/>
    </location>
</feature>
<evidence type="ECO:0000256" key="1">
    <source>
        <dbReference type="SAM" id="MobiDB-lite"/>
    </source>
</evidence>
<gene>
    <name evidence="3" type="ORF">DdX_14933</name>
</gene>
<dbReference type="Proteomes" id="UP001201812">
    <property type="component" value="Unassembled WGS sequence"/>
</dbReference>